<dbReference type="GO" id="GO:0008237">
    <property type="term" value="F:metallopeptidase activity"/>
    <property type="evidence" value="ECO:0007669"/>
    <property type="project" value="UniProtKB-KW"/>
</dbReference>
<comment type="cofactor">
    <cofactor evidence="1">
        <name>Zn(2+)</name>
        <dbReference type="ChEBI" id="CHEBI:29105"/>
    </cofactor>
</comment>
<dbReference type="SUPFAM" id="SSF55486">
    <property type="entry name" value="Metalloproteases ('zincins'), catalytic domain"/>
    <property type="match status" value="1"/>
</dbReference>
<evidence type="ECO:0000256" key="3">
    <source>
        <dbReference type="ARBA" id="ARBA00022723"/>
    </source>
</evidence>
<gene>
    <name evidence="8" type="ORF">Pla52n_52470</name>
</gene>
<evidence type="ECO:0000256" key="6">
    <source>
        <dbReference type="ARBA" id="ARBA00023049"/>
    </source>
</evidence>
<sequence precursor="true">MTIRTRLILIISLGCICAMAIALNTPGRGETEPASFIPPDSDQRAAAVGSLRNISAQLRLAFDPDSDSFSSVPAPGPSDWLANHSELGQTFAQYVRSQPNRPDLIRGKLYFQPLGEFDEGKSPDLKRLQDFASRFFALPVEILPGIKLEGLPIQTRQHPEGHRQLLSTDVLTWLSNRIPADAYCMLAVTMTDLYPDPEWNFVFGQASLRNRVGVYSFARYDPAFYGRQPDEQTEKLVLERSCKVLAHETGHMFGIRHCVHYHCLMNGSNHLDESDANPIHLCPVCLRKMHHAKAFDVENRYQALAEFCESVNWQETARWYSVRATRLKSR</sequence>
<dbReference type="Proteomes" id="UP000320176">
    <property type="component" value="Unassembled WGS sequence"/>
</dbReference>
<keyword evidence="5" id="KW-0862">Zinc</keyword>
<protein>
    <submittedName>
        <fullName evidence="8">Peptidase family M54</fullName>
    </submittedName>
</protein>
<dbReference type="PANTHER" id="PTHR15910:SF1">
    <property type="entry name" value="ARCHAEMETZINCIN-2"/>
    <property type="match status" value="1"/>
</dbReference>
<evidence type="ECO:0000256" key="7">
    <source>
        <dbReference type="SAM" id="SignalP"/>
    </source>
</evidence>
<dbReference type="EMBL" id="SJPN01000007">
    <property type="protein sequence ID" value="TWT94426.1"/>
    <property type="molecule type" value="Genomic_DNA"/>
</dbReference>
<dbReference type="OrthoDB" id="269208at2"/>
<evidence type="ECO:0000256" key="5">
    <source>
        <dbReference type="ARBA" id="ARBA00022833"/>
    </source>
</evidence>
<keyword evidence="3" id="KW-0479">Metal-binding</keyword>
<dbReference type="RefSeq" id="WP_146522298.1">
    <property type="nucleotide sequence ID" value="NZ_CP151726.1"/>
</dbReference>
<keyword evidence="2" id="KW-0645">Protease</keyword>
<evidence type="ECO:0000256" key="1">
    <source>
        <dbReference type="ARBA" id="ARBA00001947"/>
    </source>
</evidence>
<reference evidence="8 9" key="1">
    <citation type="submission" date="2019-02" db="EMBL/GenBank/DDBJ databases">
        <title>Deep-cultivation of Planctomycetes and their phenomic and genomic characterization uncovers novel biology.</title>
        <authorList>
            <person name="Wiegand S."/>
            <person name="Jogler M."/>
            <person name="Boedeker C."/>
            <person name="Pinto D."/>
            <person name="Vollmers J."/>
            <person name="Rivas-Marin E."/>
            <person name="Kohn T."/>
            <person name="Peeters S.H."/>
            <person name="Heuer A."/>
            <person name="Rast P."/>
            <person name="Oberbeckmann S."/>
            <person name="Bunk B."/>
            <person name="Jeske O."/>
            <person name="Meyerdierks A."/>
            <person name="Storesund J.E."/>
            <person name="Kallscheuer N."/>
            <person name="Luecker S."/>
            <person name="Lage O.M."/>
            <person name="Pohl T."/>
            <person name="Merkel B.J."/>
            <person name="Hornburger P."/>
            <person name="Mueller R.-W."/>
            <person name="Bruemmer F."/>
            <person name="Labrenz M."/>
            <person name="Spormann A.M."/>
            <person name="Op Den Camp H."/>
            <person name="Overmann J."/>
            <person name="Amann R."/>
            <person name="Jetten M.S.M."/>
            <person name="Mascher T."/>
            <person name="Medema M.H."/>
            <person name="Devos D.P."/>
            <person name="Kaster A.-K."/>
            <person name="Ovreas L."/>
            <person name="Rohde M."/>
            <person name="Galperin M.Y."/>
            <person name="Jogler C."/>
        </authorList>
    </citation>
    <scope>NUCLEOTIDE SEQUENCE [LARGE SCALE GENOMIC DNA]</scope>
    <source>
        <strain evidence="8 9">Pla52n</strain>
    </source>
</reference>
<evidence type="ECO:0000313" key="8">
    <source>
        <dbReference type="EMBL" id="TWT94426.1"/>
    </source>
</evidence>
<dbReference type="GO" id="GO:0046872">
    <property type="term" value="F:metal ion binding"/>
    <property type="evidence" value="ECO:0007669"/>
    <property type="project" value="UniProtKB-KW"/>
</dbReference>
<evidence type="ECO:0000256" key="2">
    <source>
        <dbReference type="ARBA" id="ARBA00022670"/>
    </source>
</evidence>
<evidence type="ECO:0000256" key="4">
    <source>
        <dbReference type="ARBA" id="ARBA00022801"/>
    </source>
</evidence>
<dbReference type="AlphaFoldDB" id="A0A5C6A4R1"/>
<keyword evidence="4" id="KW-0378">Hydrolase</keyword>
<evidence type="ECO:0000313" key="9">
    <source>
        <dbReference type="Proteomes" id="UP000320176"/>
    </source>
</evidence>
<dbReference type="InterPro" id="IPR012962">
    <property type="entry name" value="Pept_M54_archaemetzincn"/>
</dbReference>
<keyword evidence="9" id="KW-1185">Reference proteome</keyword>
<accession>A0A5C6A4R1</accession>
<dbReference type="Gene3D" id="3.40.390.10">
    <property type="entry name" value="Collagenase (Catalytic Domain)"/>
    <property type="match status" value="1"/>
</dbReference>
<comment type="caution">
    <text evidence="8">The sequence shown here is derived from an EMBL/GenBank/DDBJ whole genome shotgun (WGS) entry which is preliminary data.</text>
</comment>
<dbReference type="PANTHER" id="PTHR15910">
    <property type="entry name" value="ARCHAEMETZINCIN"/>
    <property type="match status" value="1"/>
</dbReference>
<proteinExistence type="predicted"/>
<dbReference type="InterPro" id="IPR024079">
    <property type="entry name" value="MetalloPept_cat_dom_sf"/>
</dbReference>
<organism evidence="8 9">
    <name type="scientific">Stieleria varia</name>
    <dbReference type="NCBI Taxonomy" id="2528005"/>
    <lineage>
        <taxon>Bacteria</taxon>
        <taxon>Pseudomonadati</taxon>
        <taxon>Planctomycetota</taxon>
        <taxon>Planctomycetia</taxon>
        <taxon>Pirellulales</taxon>
        <taxon>Pirellulaceae</taxon>
        <taxon>Stieleria</taxon>
    </lineage>
</organism>
<keyword evidence="7" id="KW-0732">Signal</keyword>
<feature type="chain" id="PRO_5022938795" evidence="7">
    <location>
        <begin position="23"/>
        <end position="330"/>
    </location>
</feature>
<name>A0A5C6A4R1_9BACT</name>
<keyword evidence="6" id="KW-0482">Metalloprotease</keyword>
<dbReference type="CDD" id="cd11375">
    <property type="entry name" value="Peptidase_M54"/>
    <property type="match status" value="1"/>
</dbReference>
<dbReference type="GO" id="GO:0006508">
    <property type="term" value="P:proteolysis"/>
    <property type="evidence" value="ECO:0007669"/>
    <property type="project" value="UniProtKB-KW"/>
</dbReference>
<dbReference type="Pfam" id="PF07998">
    <property type="entry name" value="Peptidase_M54"/>
    <property type="match status" value="1"/>
</dbReference>
<feature type="signal peptide" evidence="7">
    <location>
        <begin position="1"/>
        <end position="22"/>
    </location>
</feature>